<sequence length="123" mass="14175">MIKNEPIIGVSDVEKSSNWYQKLLDCNSSHGGTTFEMLTDNNGEVFLCLHKWGEHEHPTLSSSQIQPGNGLILYLRVENLNKVWNNARELNFEIEESRHMNPNSGKEQFCLKDLDGYYLMITE</sequence>
<protein>
    <submittedName>
        <fullName evidence="2">Glyoxalase</fullName>
    </submittedName>
</protein>
<dbReference type="Pfam" id="PF00903">
    <property type="entry name" value="Glyoxalase"/>
    <property type="match status" value="1"/>
</dbReference>
<keyword evidence="3" id="KW-1185">Reference proteome</keyword>
<comment type="caution">
    <text evidence="2">The sequence shown here is derived from an EMBL/GenBank/DDBJ whole genome shotgun (WGS) entry which is preliminary data.</text>
</comment>
<dbReference type="Proteomes" id="UP000533900">
    <property type="component" value="Unassembled WGS sequence"/>
</dbReference>
<dbReference type="InterPro" id="IPR029068">
    <property type="entry name" value="Glyas_Bleomycin-R_OHBP_Dase"/>
</dbReference>
<gene>
    <name evidence="2" type="ORF">H7F21_08990</name>
</gene>
<reference evidence="2" key="1">
    <citation type="submission" date="2020-08" db="EMBL/GenBank/DDBJ databases">
        <title>Winogradskyella ouciana sp. nov., isolated from the hadal seawater of the Mariana Trench.</title>
        <authorList>
            <person name="He X."/>
        </authorList>
    </citation>
    <scope>NUCLEOTIDE SEQUENCE [LARGE SCALE GENOMIC DNA]</scope>
    <source>
        <strain evidence="2">KCTC 52348</strain>
    </source>
</reference>
<dbReference type="CDD" id="cd06587">
    <property type="entry name" value="VOC"/>
    <property type="match status" value="1"/>
</dbReference>
<evidence type="ECO:0000259" key="1">
    <source>
        <dbReference type="Pfam" id="PF00903"/>
    </source>
</evidence>
<dbReference type="RefSeq" id="WP_185788937.1">
    <property type="nucleotide sequence ID" value="NZ_JACLCP010000002.1"/>
</dbReference>
<organism evidence="2 3">
    <name type="scientific">Winogradskyella flava</name>
    <dbReference type="NCBI Taxonomy" id="1884876"/>
    <lineage>
        <taxon>Bacteria</taxon>
        <taxon>Pseudomonadati</taxon>
        <taxon>Bacteroidota</taxon>
        <taxon>Flavobacteriia</taxon>
        <taxon>Flavobacteriales</taxon>
        <taxon>Flavobacteriaceae</taxon>
        <taxon>Winogradskyella</taxon>
    </lineage>
</organism>
<dbReference type="InterPro" id="IPR004360">
    <property type="entry name" value="Glyas_Fos-R_dOase_dom"/>
</dbReference>
<proteinExistence type="predicted"/>
<dbReference type="EMBL" id="JACLCP010000002">
    <property type="protein sequence ID" value="MBC2845227.1"/>
    <property type="molecule type" value="Genomic_DNA"/>
</dbReference>
<evidence type="ECO:0000313" key="3">
    <source>
        <dbReference type="Proteomes" id="UP000533900"/>
    </source>
</evidence>
<dbReference type="Gene3D" id="3.10.180.10">
    <property type="entry name" value="2,3-Dihydroxybiphenyl 1,2-Dioxygenase, domain 1"/>
    <property type="match status" value="1"/>
</dbReference>
<accession>A0A842IV56</accession>
<dbReference type="AlphaFoldDB" id="A0A842IV56"/>
<name>A0A842IV56_9FLAO</name>
<feature type="domain" description="Glyoxalase/fosfomycin resistance/dioxygenase" evidence="1">
    <location>
        <begin position="8"/>
        <end position="120"/>
    </location>
</feature>
<evidence type="ECO:0000313" key="2">
    <source>
        <dbReference type="EMBL" id="MBC2845227.1"/>
    </source>
</evidence>
<dbReference type="SUPFAM" id="SSF54593">
    <property type="entry name" value="Glyoxalase/Bleomycin resistance protein/Dihydroxybiphenyl dioxygenase"/>
    <property type="match status" value="1"/>
</dbReference>